<comment type="cofactor">
    <cofactor evidence="1">
        <name>FAD</name>
        <dbReference type="ChEBI" id="CHEBI:57692"/>
    </cofactor>
</comment>
<dbReference type="GO" id="GO:0008115">
    <property type="term" value="F:sarcosine oxidase activity"/>
    <property type="evidence" value="ECO:0007669"/>
    <property type="project" value="TreeGrafter"/>
</dbReference>
<dbReference type="OrthoDB" id="2219495at2759"/>
<dbReference type="Proteomes" id="UP000034164">
    <property type="component" value="Unassembled WGS sequence"/>
</dbReference>
<protein>
    <recommendedName>
        <fullName evidence="6">FAD dependent oxidoreductase domain-containing protein</fullName>
    </recommendedName>
</protein>
<dbReference type="Gene3D" id="3.30.9.10">
    <property type="entry name" value="D-Amino Acid Oxidase, subunit A, domain 2"/>
    <property type="match status" value="1"/>
</dbReference>
<proteinExistence type="inferred from homology"/>
<dbReference type="InterPro" id="IPR006076">
    <property type="entry name" value="FAD-dep_OxRdtase"/>
</dbReference>
<evidence type="ECO:0000256" key="5">
    <source>
        <dbReference type="ARBA" id="ARBA00023002"/>
    </source>
</evidence>
<keyword evidence="3" id="KW-0285">Flavoprotein</keyword>
<dbReference type="AlphaFoldDB" id="A0A0G2IA95"/>
<dbReference type="SUPFAM" id="SSF51905">
    <property type="entry name" value="FAD/NAD(P)-binding domain"/>
    <property type="match status" value="1"/>
</dbReference>
<name>A0A0G2IA95_9EURO</name>
<accession>A0A0G2IA95</accession>
<comment type="caution">
    <text evidence="7">The sequence shown here is derived from an EMBL/GenBank/DDBJ whole genome shotgun (WGS) entry which is preliminary data.</text>
</comment>
<evidence type="ECO:0000313" key="8">
    <source>
        <dbReference type="Proteomes" id="UP000034164"/>
    </source>
</evidence>
<dbReference type="VEuPathDB" id="FungiDB:EMCG_06913"/>
<evidence type="ECO:0000313" key="7">
    <source>
        <dbReference type="EMBL" id="KKZ67418.1"/>
    </source>
</evidence>
<dbReference type="GO" id="GO:0051698">
    <property type="term" value="F:saccharopine oxidase activity"/>
    <property type="evidence" value="ECO:0007669"/>
    <property type="project" value="TreeGrafter"/>
</dbReference>
<keyword evidence="4" id="KW-0274">FAD</keyword>
<organism evidence="7 8">
    <name type="scientific">[Emmonsia] crescens</name>
    <dbReference type="NCBI Taxonomy" id="73230"/>
    <lineage>
        <taxon>Eukaryota</taxon>
        <taxon>Fungi</taxon>
        <taxon>Dikarya</taxon>
        <taxon>Ascomycota</taxon>
        <taxon>Pezizomycotina</taxon>
        <taxon>Eurotiomycetes</taxon>
        <taxon>Eurotiomycetidae</taxon>
        <taxon>Onygenales</taxon>
        <taxon>Ajellomycetaceae</taxon>
        <taxon>Emergomyces</taxon>
    </lineage>
</organism>
<evidence type="ECO:0000256" key="1">
    <source>
        <dbReference type="ARBA" id="ARBA00001974"/>
    </source>
</evidence>
<evidence type="ECO:0000256" key="2">
    <source>
        <dbReference type="ARBA" id="ARBA00010989"/>
    </source>
</evidence>
<dbReference type="Gene3D" id="3.50.50.60">
    <property type="entry name" value="FAD/NAD(P)-binding domain"/>
    <property type="match status" value="1"/>
</dbReference>
<dbReference type="Pfam" id="PF01266">
    <property type="entry name" value="DAO"/>
    <property type="match status" value="1"/>
</dbReference>
<dbReference type="InterPro" id="IPR036188">
    <property type="entry name" value="FAD/NAD-bd_sf"/>
</dbReference>
<evidence type="ECO:0000256" key="4">
    <source>
        <dbReference type="ARBA" id="ARBA00022827"/>
    </source>
</evidence>
<feature type="domain" description="FAD dependent oxidoreductase" evidence="6">
    <location>
        <begin position="12"/>
        <end position="386"/>
    </location>
</feature>
<evidence type="ECO:0000259" key="6">
    <source>
        <dbReference type="Pfam" id="PF01266"/>
    </source>
</evidence>
<dbReference type="GO" id="GO:0050660">
    <property type="term" value="F:flavin adenine dinucleotide binding"/>
    <property type="evidence" value="ECO:0007669"/>
    <property type="project" value="InterPro"/>
</dbReference>
<keyword evidence="5" id="KW-0560">Oxidoreductase</keyword>
<dbReference type="PANTHER" id="PTHR10961">
    <property type="entry name" value="PEROXISOMAL SARCOSINE OXIDASE"/>
    <property type="match status" value="1"/>
</dbReference>
<dbReference type="InterPro" id="IPR045170">
    <property type="entry name" value="MTOX"/>
</dbReference>
<sequence>MPPERHVNYLYVGGGVFGASAALNRIQLNPSASVAIVDQSSYPSPESAGCDISKIVSSAQTDIFYTRLSLEALEEWKNNELYKPRFRQTGQVFMGEKGPGEKVRDNYIEIMGYSPTELLEPEEAQKKYPVLKDSNWDNVEMCTSNADAGWAAAAEALKSVNNAACEKGVEYIEVTVTRLLVGDDDVCHGVRVLGNGETYEIIADIVILCAGANTPKLLAESAPNRKDIQVGERLQAVGVPMGIFMLACDSTVNFKDAPVIVKSVGGTPSESIPPDNNSLIKCIAEESYTNKRNVGSFTVSVPPEKGSPWRWGDGIPRELKDKVDAAKKELYGDQKMIQLSYGICWDAITPSQDFMICRHPAVKNLHLASGGSLHGYKYLPIIGKYINQSVDGKLDESKTERWAWDSKGTGGACAIYAPSKHADLRTMGLEEKRG</sequence>
<gene>
    <name evidence="7" type="ORF">EMCG_06913</name>
</gene>
<reference evidence="8" key="1">
    <citation type="journal article" date="2015" name="PLoS Genet.">
        <title>The dynamic genome and transcriptome of the human fungal pathogen Blastomyces and close relative Emmonsia.</title>
        <authorList>
            <person name="Munoz J.F."/>
            <person name="Gauthier G.M."/>
            <person name="Desjardins C.A."/>
            <person name="Gallo J.E."/>
            <person name="Holder J."/>
            <person name="Sullivan T.D."/>
            <person name="Marty A.J."/>
            <person name="Carmen J.C."/>
            <person name="Chen Z."/>
            <person name="Ding L."/>
            <person name="Gujja S."/>
            <person name="Magrini V."/>
            <person name="Misas E."/>
            <person name="Mitreva M."/>
            <person name="Priest M."/>
            <person name="Saif S."/>
            <person name="Whiston E.A."/>
            <person name="Young S."/>
            <person name="Zeng Q."/>
            <person name="Goldman W.E."/>
            <person name="Mardis E.R."/>
            <person name="Taylor J.W."/>
            <person name="McEwen J.G."/>
            <person name="Clay O.K."/>
            <person name="Klein B.S."/>
            <person name="Cuomo C.A."/>
        </authorList>
    </citation>
    <scope>NUCLEOTIDE SEQUENCE [LARGE SCALE GENOMIC DNA]</scope>
    <source>
        <strain evidence="8">UAMH 3008</strain>
    </source>
</reference>
<dbReference type="EMBL" id="LCZI01000253">
    <property type="protein sequence ID" value="KKZ67418.1"/>
    <property type="molecule type" value="Genomic_DNA"/>
</dbReference>
<dbReference type="PANTHER" id="PTHR10961:SF37">
    <property type="entry name" value="FAD DEPENDENT OXIDOREDUCTASE DOMAIN-CONTAINING PROTEIN"/>
    <property type="match status" value="1"/>
</dbReference>
<comment type="similarity">
    <text evidence="2">Belongs to the MSOX/MTOX family.</text>
</comment>
<evidence type="ECO:0000256" key="3">
    <source>
        <dbReference type="ARBA" id="ARBA00022630"/>
    </source>
</evidence>